<evidence type="ECO:0000313" key="2">
    <source>
        <dbReference type="Proteomes" id="UP000461730"/>
    </source>
</evidence>
<gene>
    <name evidence="1" type="ORF">GO493_06000</name>
</gene>
<dbReference type="AlphaFoldDB" id="A0A7K1U0B1"/>
<sequence length="251" mass="28399">MKYPILLITVILSLSQFHLSGQILKQLPGKWSINNVLMKPEMDTVSQTAMAFLAGKNSFKQFTANNRFIEFEKDSYTYGDWLLKGNKLLLLRDEGSIISYEITRASTDTLSLSIGSYIFSYVNTRDSLAADKKPAVNKKPLVKANKSQLAKKWFFSKTIDLSGGPENRSGIGNLLFKKSWYEFRNDGTCTRRFTKPVQGTWELTDNGKRLLIIDDNGVGQFWDIAGISGKELILQMPNGQIQRVYSTEETL</sequence>
<comment type="caution">
    <text evidence="1">The sequence shown here is derived from an EMBL/GenBank/DDBJ whole genome shotgun (WGS) entry which is preliminary data.</text>
</comment>
<proteinExistence type="predicted"/>
<evidence type="ECO:0000313" key="1">
    <source>
        <dbReference type="EMBL" id="MVT07807.1"/>
    </source>
</evidence>
<protein>
    <recommendedName>
        <fullName evidence="3">Lipocalin-like domain-containing protein</fullName>
    </recommendedName>
</protein>
<reference evidence="1 2" key="1">
    <citation type="submission" date="2019-12" db="EMBL/GenBank/DDBJ databases">
        <title>Chitinophaga sp. strain ysch24 (GDMCC 1.1355), whole genome shotgun sequence.</title>
        <authorList>
            <person name="Zhang X."/>
        </authorList>
    </citation>
    <scope>NUCLEOTIDE SEQUENCE [LARGE SCALE GENOMIC DNA]</scope>
    <source>
        <strain evidence="2">ysch24</strain>
    </source>
</reference>
<organism evidence="1 2">
    <name type="scientific">Chitinophaga tropicalis</name>
    <dbReference type="NCBI Taxonomy" id="2683588"/>
    <lineage>
        <taxon>Bacteria</taxon>
        <taxon>Pseudomonadati</taxon>
        <taxon>Bacteroidota</taxon>
        <taxon>Chitinophagia</taxon>
        <taxon>Chitinophagales</taxon>
        <taxon>Chitinophagaceae</taxon>
        <taxon>Chitinophaga</taxon>
    </lineage>
</organism>
<name>A0A7K1U0B1_9BACT</name>
<dbReference type="EMBL" id="WRXN01000001">
    <property type="protein sequence ID" value="MVT07807.1"/>
    <property type="molecule type" value="Genomic_DNA"/>
</dbReference>
<dbReference type="Proteomes" id="UP000461730">
    <property type="component" value="Unassembled WGS sequence"/>
</dbReference>
<dbReference type="RefSeq" id="WP_157305182.1">
    <property type="nucleotide sequence ID" value="NZ_WRXN01000001.1"/>
</dbReference>
<evidence type="ECO:0008006" key="3">
    <source>
        <dbReference type="Google" id="ProtNLM"/>
    </source>
</evidence>
<keyword evidence="2" id="KW-1185">Reference proteome</keyword>
<accession>A0A7K1U0B1</accession>